<sequence length="240" mass="25552">MPGATGFGRTWSVTWCASREPGERVEGLRRRGARPLGCRAVREAAGRAGQTQGRQPSAAGCPQDAASERGSRARVQSGPMDPVQGWIKAQVLRPAGGSRTQDELEEDLGREGDSKRFGDLPSCNGTGKVVKGTYPHPNPIPVAPIKGQLSAPEQQAQFSTEGRSPDKQDTIPTFERLHLSESRQEDGGRTAVNRSSAALLSSAPETPLICLTDKPAETQTKPPTACGFITESQQPISSEP</sequence>
<gene>
    <name evidence="1" type="ORF">MRATA1EN3_LOCUS20549</name>
</gene>
<dbReference type="Proteomes" id="UP001162501">
    <property type="component" value="Chromosome 4"/>
</dbReference>
<organism evidence="1 2">
    <name type="scientific">Rangifer tarandus platyrhynchus</name>
    <name type="common">Svalbard reindeer</name>
    <dbReference type="NCBI Taxonomy" id="3082113"/>
    <lineage>
        <taxon>Eukaryota</taxon>
        <taxon>Metazoa</taxon>
        <taxon>Chordata</taxon>
        <taxon>Craniata</taxon>
        <taxon>Vertebrata</taxon>
        <taxon>Euteleostomi</taxon>
        <taxon>Mammalia</taxon>
        <taxon>Eutheria</taxon>
        <taxon>Laurasiatheria</taxon>
        <taxon>Artiodactyla</taxon>
        <taxon>Ruminantia</taxon>
        <taxon>Pecora</taxon>
        <taxon>Cervidae</taxon>
        <taxon>Odocoileinae</taxon>
        <taxon>Rangifer</taxon>
    </lineage>
</organism>
<accession>A0ACB0FB79</accession>
<evidence type="ECO:0000313" key="1">
    <source>
        <dbReference type="EMBL" id="CAI9709336.1"/>
    </source>
</evidence>
<proteinExistence type="predicted"/>
<reference evidence="1" key="1">
    <citation type="submission" date="2023-05" db="EMBL/GenBank/DDBJ databases">
        <authorList>
            <consortium name="ELIXIR-Norway"/>
        </authorList>
    </citation>
    <scope>NUCLEOTIDE SEQUENCE</scope>
</reference>
<evidence type="ECO:0000313" key="2">
    <source>
        <dbReference type="Proteomes" id="UP001162501"/>
    </source>
</evidence>
<name>A0ACB0FB79_RANTA</name>
<dbReference type="EMBL" id="OX596088">
    <property type="protein sequence ID" value="CAI9709336.1"/>
    <property type="molecule type" value="Genomic_DNA"/>
</dbReference>
<protein>
    <submittedName>
        <fullName evidence="1">Uncharacterized protein</fullName>
    </submittedName>
</protein>